<protein>
    <submittedName>
        <fullName evidence="1">Uncharacterized protein</fullName>
    </submittedName>
</protein>
<name>A0A6C0CZV4_9ZZZZ</name>
<dbReference type="EMBL" id="MN739510">
    <property type="protein sequence ID" value="QHT09354.1"/>
    <property type="molecule type" value="Genomic_DNA"/>
</dbReference>
<proteinExistence type="predicted"/>
<accession>A0A6C0CZV4</accession>
<sequence>MAYQNIVRTGFEGAELDAYAPNFDNSQEFRDDHARRKVFPFEEGLAATVEAALDLVIDTKLKDLTPGQAMVWGGCLMTRGNDGKLYQSGLDLVGGNIPKPTGDEAVVKDCGVFGQRRMAASDVKLLMEFEDGLKLWYLDETVQYQSYKLFEVEPKVGDGLGHPKYGHSHALRFIMTNQREHTVELDGEMITVVCQEVKPDLYVLPHVLMLDAKYRVAFNPENVAKDYDDSVKVEVIGFSLNWSVFWAHCHIAILMKVEDDMMEPEPEPESMCSMVSDALCRGTSVASSDDGLGAPLTRQFTTA</sequence>
<evidence type="ECO:0000313" key="1">
    <source>
        <dbReference type="EMBL" id="QHT09354.1"/>
    </source>
</evidence>
<reference evidence="1" key="1">
    <citation type="journal article" date="2020" name="Nature">
        <title>Giant virus diversity and host interactions through global metagenomics.</title>
        <authorList>
            <person name="Schulz F."/>
            <person name="Roux S."/>
            <person name="Paez-Espino D."/>
            <person name="Jungbluth S."/>
            <person name="Walsh D.A."/>
            <person name="Denef V.J."/>
            <person name="McMahon K.D."/>
            <person name="Konstantinidis K.T."/>
            <person name="Eloe-Fadrosh E.A."/>
            <person name="Kyrpides N.C."/>
            <person name="Woyke T."/>
        </authorList>
    </citation>
    <scope>NUCLEOTIDE SEQUENCE</scope>
    <source>
        <strain evidence="1">GVMAG-M-3300023110-24</strain>
    </source>
</reference>
<dbReference type="AlphaFoldDB" id="A0A6C0CZV4"/>
<organism evidence="1">
    <name type="scientific">viral metagenome</name>
    <dbReference type="NCBI Taxonomy" id="1070528"/>
    <lineage>
        <taxon>unclassified sequences</taxon>
        <taxon>metagenomes</taxon>
        <taxon>organismal metagenomes</taxon>
    </lineage>
</organism>